<evidence type="ECO:0000256" key="4">
    <source>
        <dbReference type="ARBA" id="ARBA00022840"/>
    </source>
</evidence>
<dbReference type="GO" id="GO:0055087">
    <property type="term" value="C:Ski complex"/>
    <property type="evidence" value="ECO:0007669"/>
    <property type="project" value="TreeGrafter"/>
</dbReference>
<feature type="region of interest" description="Disordered" evidence="5">
    <location>
        <begin position="23"/>
        <end position="72"/>
    </location>
</feature>
<dbReference type="PANTHER" id="PTHR12131:SF24">
    <property type="entry name" value="DEXH-BOX ATP-DEPENDENT RNA HELICASE DEXH11"/>
    <property type="match status" value="1"/>
</dbReference>
<dbReference type="GO" id="GO:0005524">
    <property type="term" value="F:ATP binding"/>
    <property type="evidence" value="ECO:0007669"/>
    <property type="project" value="UniProtKB-KW"/>
</dbReference>
<protein>
    <submittedName>
        <fullName evidence="6">Uncharacterized protein</fullName>
    </submittedName>
</protein>
<keyword evidence="4" id="KW-0067">ATP-binding</keyword>
<evidence type="ECO:0000256" key="1">
    <source>
        <dbReference type="ARBA" id="ARBA00022741"/>
    </source>
</evidence>
<keyword evidence="7" id="KW-1185">Reference proteome</keyword>
<dbReference type="EMBL" id="OX465077">
    <property type="protein sequence ID" value="CAI9268321.1"/>
    <property type="molecule type" value="Genomic_DNA"/>
</dbReference>
<gene>
    <name evidence="6" type="ORF">LSALG_LOCUS8750</name>
</gene>
<dbReference type="PANTHER" id="PTHR12131">
    <property type="entry name" value="ATP-DEPENDENT RNA AND DNA HELICASE"/>
    <property type="match status" value="1"/>
</dbReference>
<name>A0AA35YCR6_LACSI</name>
<sequence>MEVPIDGDTAELEMNVIELGFPKSVPLEDENKPDSLDTESSVIDQILSTGSEGLTKGLDDSDSGDGGRQKEPKVWAVTGGSDGIADNFNELVPDRALDFPFELDAFQKEAIYYLEKGESVFVAAHTSTGKTVVAEYAFALASKFLCSIVQGTFLGSLTWVFSQGMLVQLNTKTFNILLTEVVNLI</sequence>
<dbReference type="GO" id="GO:0016787">
    <property type="term" value="F:hydrolase activity"/>
    <property type="evidence" value="ECO:0007669"/>
    <property type="project" value="UniProtKB-KW"/>
</dbReference>
<dbReference type="Gene3D" id="3.40.50.300">
    <property type="entry name" value="P-loop containing nucleotide triphosphate hydrolases"/>
    <property type="match status" value="1"/>
</dbReference>
<dbReference type="GO" id="GO:0004386">
    <property type="term" value="F:helicase activity"/>
    <property type="evidence" value="ECO:0007669"/>
    <property type="project" value="UniProtKB-KW"/>
</dbReference>
<proteinExistence type="predicted"/>
<keyword evidence="2" id="KW-0378">Hydrolase</keyword>
<keyword evidence="3" id="KW-0347">Helicase</keyword>
<accession>A0AA35YCR6</accession>
<dbReference type="AlphaFoldDB" id="A0AA35YCR6"/>
<evidence type="ECO:0000256" key="3">
    <source>
        <dbReference type="ARBA" id="ARBA00022806"/>
    </source>
</evidence>
<evidence type="ECO:0000313" key="7">
    <source>
        <dbReference type="Proteomes" id="UP001177003"/>
    </source>
</evidence>
<keyword evidence="1" id="KW-0547">Nucleotide-binding</keyword>
<reference evidence="6" key="1">
    <citation type="submission" date="2023-04" db="EMBL/GenBank/DDBJ databases">
        <authorList>
            <person name="Vijverberg K."/>
            <person name="Xiong W."/>
            <person name="Schranz E."/>
        </authorList>
    </citation>
    <scope>NUCLEOTIDE SEQUENCE</scope>
</reference>
<organism evidence="6 7">
    <name type="scientific">Lactuca saligna</name>
    <name type="common">Willowleaf lettuce</name>
    <dbReference type="NCBI Taxonomy" id="75948"/>
    <lineage>
        <taxon>Eukaryota</taxon>
        <taxon>Viridiplantae</taxon>
        <taxon>Streptophyta</taxon>
        <taxon>Embryophyta</taxon>
        <taxon>Tracheophyta</taxon>
        <taxon>Spermatophyta</taxon>
        <taxon>Magnoliopsida</taxon>
        <taxon>eudicotyledons</taxon>
        <taxon>Gunneridae</taxon>
        <taxon>Pentapetalae</taxon>
        <taxon>asterids</taxon>
        <taxon>campanulids</taxon>
        <taxon>Asterales</taxon>
        <taxon>Asteraceae</taxon>
        <taxon>Cichorioideae</taxon>
        <taxon>Cichorieae</taxon>
        <taxon>Lactucinae</taxon>
        <taxon>Lactuca</taxon>
    </lineage>
</organism>
<dbReference type="Proteomes" id="UP001177003">
    <property type="component" value="Chromosome 1"/>
</dbReference>
<dbReference type="InterPro" id="IPR050699">
    <property type="entry name" value="RNA-DNA_Helicase"/>
</dbReference>
<dbReference type="InterPro" id="IPR027417">
    <property type="entry name" value="P-loop_NTPase"/>
</dbReference>
<feature type="compositionally biased region" description="Polar residues" evidence="5">
    <location>
        <begin position="38"/>
        <end position="52"/>
    </location>
</feature>
<evidence type="ECO:0000256" key="2">
    <source>
        <dbReference type="ARBA" id="ARBA00022801"/>
    </source>
</evidence>
<evidence type="ECO:0000256" key="5">
    <source>
        <dbReference type="SAM" id="MobiDB-lite"/>
    </source>
</evidence>
<evidence type="ECO:0000313" key="6">
    <source>
        <dbReference type="EMBL" id="CAI9268321.1"/>
    </source>
</evidence>
<dbReference type="GO" id="GO:0070478">
    <property type="term" value="P:nuclear-transcribed mRNA catabolic process, 3'-5' exonucleolytic nonsense-mediated decay"/>
    <property type="evidence" value="ECO:0007669"/>
    <property type="project" value="TreeGrafter"/>
</dbReference>
<dbReference type="SUPFAM" id="SSF52540">
    <property type="entry name" value="P-loop containing nucleoside triphosphate hydrolases"/>
    <property type="match status" value="1"/>
</dbReference>